<comment type="caution">
    <text evidence="1">The sequence shown here is derived from an EMBL/GenBank/DDBJ whole genome shotgun (WGS) entry which is preliminary data.</text>
</comment>
<sequence length="77" mass="8538">MAARRVLTPRQHAKLQHLVQSSCDLWYVSVATQNDGSGGLSSTANEHPAMRQAIGMVFDKIQLNCCWQTIILWVVGV</sequence>
<gene>
    <name evidence="1" type="ORF">C2845_PM12G06370</name>
</gene>
<reference evidence="2" key="1">
    <citation type="journal article" date="2019" name="Nat. Commun.">
        <title>The genome of broomcorn millet.</title>
        <authorList>
            <person name="Zou C."/>
            <person name="Miki D."/>
            <person name="Li D."/>
            <person name="Tang Q."/>
            <person name="Xiao L."/>
            <person name="Rajput S."/>
            <person name="Deng P."/>
            <person name="Jia W."/>
            <person name="Huang R."/>
            <person name="Zhang M."/>
            <person name="Sun Y."/>
            <person name="Hu J."/>
            <person name="Fu X."/>
            <person name="Schnable P.S."/>
            <person name="Li F."/>
            <person name="Zhang H."/>
            <person name="Feng B."/>
            <person name="Zhu X."/>
            <person name="Liu R."/>
            <person name="Schnable J.C."/>
            <person name="Zhu J.-K."/>
            <person name="Zhang H."/>
        </authorList>
    </citation>
    <scope>NUCLEOTIDE SEQUENCE [LARGE SCALE GENOMIC DNA]</scope>
</reference>
<dbReference type="Proteomes" id="UP000275267">
    <property type="component" value="Unassembled WGS sequence"/>
</dbReference>
<organism evidence="1 2">
    <name type="scientific">Panicum miliaceum</name>
    <name type="common">Proso millet</name>
    <name type="synonym">Broomcorn millet</name>
    <dbReference type="NCBI Taxonomy" id="4540"/>
    <lineage>
        <taxon>Eukaryota</taxon>
        <taxon>Viridiplantae</taxon>
        <taxon>Streptophyta</taxon>
        <taxon>Embryophyta</taxon>
        <taxon>Tracheophyta</taxon>
        <taxon>Spermatophyta</taxon>
        <taxon>Magnoliopsida</taxon>
        <taxon>Liliopsida</taxon>
        <taxon>Poales</taxon>
        <taxon>Poaceae</taxon>
        <taxon>PACMAD clade</taxon>
        <taxon>Panicoideae</taxon>
        <taxon>Panicodae</taxon>
        <taxon>Paniceae</taxon>
        <taxon>Panicinae</taxon>
        <taxon>Panicum</taxon>
        <taxon>Panicum sect. Panicum</taxon>
    </lineage>
</organism>
<dbReference type="EMBL" id="PQIB02000012">
    <property type="protein sequence ID" value="RLM80348.1"/>
    <property type="molecule type" value="Genomic_DNA"/>
</dbReference>
<accession>A0A3L6QI62</accession>
<proteinExistence type="predicted"/>
<evidence type="ECO:0000313" key="1">
    <source>
        <dbReference type="EMBL" id="RLM80348.1"/>
    </source>
</evidence>
<protein>
    <submittedName>
        <fullName evidence="1">Uncharacterized protein</fullName>
    </submittedName>
</protein>
<name>A0A3L6QI62_PANMI</name>
<dbReference type="AlphaFoldDB" id="A0A3L6QI62"/>
<keyword evidence="2" id="KW-1185">Reference proteome</keyword>
<evidence type="ECO:0000313" key="2">
    <source>
        <dbReference type="Proteomes" id="UP000275267"/>
    </source>
</evidence>